<dbReference type="GO" id="GO:0003735">
    <property type="term" value="F:structural constituent of ribosome"/>
    <property type="evidence" value="ECO:0007669"/>
    <property type="project" value="InterPro"/>
</dbReference>
<dbReference type="GO" id="GO:0005763">
    <property type="term" value="C:mitochondrial small ribosomal subunit"/>
    <property type="evidence" value="ECO:0007669"/>
    <property type="project" value="TreeGrafter"/>
</dbReference>
<dbReference type="AlphaFoldDB" id="A0A8D8QMF6"/>
<dbReference type="Pfam" id="PF01250">
    <property type="entry name" value="Ribosomal_S6"/>
    <property type="match status" value="1"/>
</dbReference>
<name>A0A8D8QMF6_9HEMI</name>
<dbReference type="EMBL" id="HBUF01086785">
    <property type="protein sequence ID" value="CAG6634544.1"/>
    <property type="molecule type" value="Transcribed_RNA"/>
</dbReference>
<dbReference type="PANTHER" id="PTHR21011">
    <property type="entry name" value="MITOCHONDRIAL 28S RIBOSOMAL PROTEIN S6"/>
    <property type="match status" value="1"/>
</dbReference>
<dbReference type="SUPFAM" id="SSF54995">
    <property type="entry name" value="Ribosomal protein S6"/>
    <property type="match status" value="1"/>
</dbReference>
<dbReference type="EMBL" id="HBUF01520607">
    <property type="protein sequence ID" value="CAG6748795.1"/>
    <property type="molecule type" value="Transcribed_RNA"/>
</dbReference>
<proteinExistence type="inferred from homology"/>
<dbReference type="InterPro" id="IPR000529">
    <property type="entry name" value="Ribosomal_bS6"/>
</dbReference>
<evidence type="ECO:0000313" key="4">
    <source>
        <dbReference type="EMBL" id="CAG6634546.1"/>
    </source>
</evidence>
<dbReference type="EMBL" id="HBUF01352873">
    <property type="protein sequence ID" value="CAG6715227.1"/>
    <property type="molecule type" value="Transcribed_RNA"/>
</dbReference>
<dbReference type="EMBL" id="HBUF01520606">
    <property type="protein sequence ID" value="CAG6748794.1"/>
    <property type="molecule type" value="Transcribed_RNA"/>
</dbReference>
<protein>
    <recommendedName>
        <fullName evidence="2">Small ribosomal subunit protein bS6m</fullName>
    </recommendedName>
    <alternativeName>
        <fullName evidence="3">28S ribosomal protein S6, mitochondrial</fullName>
    </alternativeName>
</protein>
<evidence type="ECO:0000256" key="1">
    <source>
        <dbReference type="ARBA" id="ARBA00009512"/>
    </source>
</evidence>
<keyword evidence="4" id="KW-0687">Ribonucleoprotein</keyword>
<dbReference type="PANTHER" id="PTHR21011:SF1">
    <property type="entry name" value="SMALL RIBOSOMAL SUBUNIT PROTEIN BS6M"/>
    <property type="match status" value="1"/>
</dbReference>
<evidence type="ECO:0000256" key="3">
    <source>
        <dbReference type="ARBA" id="ARBA00035365"/>
    </source>
</evidence>
<dbReference type="EMBL" id="HBUF01086784">
    <property type="protein sequence ID" value="CAG6634542.1"/>
    <property type="molecule type" value="Transcribed_RNA"/>
</dbReference>
<reference evidence="4" key="1">
    <citation type="submission" date="2021-05" db="EMBL/GenBank/DDBJ databases">
        <authorList>
            <person name="Alioto T."/>
            <person name="Alioto T."/>
            <person name="Gomez Garrido J."/>
        </authorList>
    </citation>
    <scope>NUCLEOTIDE SEQUENCE</scope>
</reference>
<evidence type="ECO:0000256" key="2">
    <source>
        <dbReference type="ARBA" id="ARBA00035170"/>
    </source>
</evidence>
<dbReference type="EMBL" id="HBUF01270724">
    <property type="protein sequence ID" value="CAG6685104.1"/>
    <property type="molecule type" value="Transcribed_RNA"/>
</dbReference>
<dbReference type="GO" id="GO:0070181">
    <property type="term" value="F:small ribosomal subunit rRNA binding"/>
    <property type="evidence" value="ECO:0007669"/>
    <property type="project" value="TreeGrafter"/>
</dbReference>
<comment type="similarity">
    <text evidence="1">Belongs to the bacterial ribosomal protein bS6 family.</text>
</comment>
<organism evidence="4">
    <name type="scientific">Cacopsylla melanoneura</name>
    <dbReference type="NCBI Taxonomy" id="428564"/>
    <lineage>
        <taxon>Eukaryota</taxon>
        <taxon>Metazoa</taxon>
        <taxon>Ecdysozoa</taxon>
        <taxon>Arthropoda</taxon>
        <taxon>Hexapoda</taxon>
        <taxon>Insecta</taxon>
        <taxon>Pterygota</taxon>
        <taxon>Neoptera</taxon>
        <taxon>Paraneoptera</taxon>
        <taxon>Hemiptera</taxon>
        <taxon>Sternorrhyncha</taxon>
        <taxon>Psylloidea</taxon>
        <taxon>Psyllidae</taxon>
        <taxon>Psyllinae</taxon>
        <taxon>Cacopsylla</taxon>
    </lineage>
</organism>
<dbReference type="Gene3D" id="3.30.70.60">
    <property type="match status" value="1"/>
</dbReference>
<accession>A0A8D8QMF6</accession>
<dbReference type="InterPro" id="IPR035980">
    <property type="entry name" value="Ribosomal_bS6_sf"/>
</dbReference>
<dbReference type="EMBL" id="HBUF01086786">
    <property type="protein sequence ID" value="CAG6634546.1"/>
    <property type="molecule type" value="Transcribed_RNA"/>
</dbReference>
<sequence length="154" mass="17964">MPTYELTLLLRTMPREELASVLKRAANYIFDQGGFLRKINNLGEQAIPYKISNHGAVHKKASYFMIEFDSSTRSIVSLFDSMGRDVDIVRNTIYNKNPSEDTTECKFNDEIQPPMLRNEVLEMIQIAKDKEARRLSRFSVYKHNTGLDYYPFQR</sequence>
<dbReference type="CDD" id="cd15465">
    <property type="entry name" value="bS6_mito"/>
    <property type="match status" value="1"/>
</dbReference>
<dbReference type="InterPro" id="IPR014717">
    <property type="entry name" value="Transl_elong_EF1B/ribsomal_bS6"/>
</dbReference>
<keyword evidence="4" id="KW-0689">Ribosomal protein</keyword>
<dbReference type="GO" id="GO:0006412">
    <property type="term" value="P:translation"/>
    <property type="evidence" value="ECO:0007669"/>
    <property type="project" value="InterPro"/>
</dbReference>